<feature type="region of interest" description="Disordered" evidence="1">
    <location>
        <begin position="47"/>
        <end position="67"/>
    </location>
</feature>
<dbReference type="InterPro" id="IPR029063">
    <property type="entry name" value="SAM-dependent_MTases_sf"/>
</dbReference>
<gene>
    <name evidence="3" type="ORF">A2827_03825</name>
</gene>
<evidence type="ECO:0000313" key="4">
    <source>
        <dbReference type="Proteomes" id="UP000177932"/>
    </source>
</evidence>
<dbReference type="EMBL" id="MHOD01000010">
    <property type="protein sequence ID" value="OGZ58335.1"/>
    <property type="molecule type" value="Genomic_DNA"/>
</dbReference>
<organism evidence="3 4">
    <name type="scientific">Candidatus Spechtbacteria bacterium RIFCSPHIGHO2_01_FULL_43_30</name>
    <dbReference type="NCBI Taxonomy" id="1802158"/>
    <lineage>
        <taxon>Bacteria</taxon>
        <taxon>Candidatus Spechtiibacteriota</taxon>
    </lineage>
</organism>
<dbReference type="AlphaFoldDB" id="A0A1G2H778"/>
<feature type="region of interest" description="Disordered" evidence="1">
    <location>
        <begin position="1"/>
        <end position="24"/>
    </location>
</feature>
<dbReference type="Pfam" id="PF08241">
    <property type="entry name" value="Methyltransf_11"/>
    <property type="match status" value="1"/>
</dbReference>
<evidence type="ECO:0000256" key="1">
    <source>
        <dbReference type="SAM" id="MobiDB-lite"/>
    </source>
</evidence>
<dbReference type="Proteomes" id="UP000177932">
    <property type="component" value="Unassembled WGS sequence"/>
</dbReference>
<sequence length="259" mass="29607">MNKISSGSESAKFEQEPVSPDFLQEQIRLPRNQWSEKFRQLFEEKIAENQREKVDEPEESPESAQERTFRRYIEGLGLDESKLRNKKVLDLGCGEGEFVRSLMEKGITSEAYGIDEQLNEISVEDKLKPYLLRGNFEEDLPVQNADYVISVGAASLCIWAGEEEMNIRRIVEKSLASLKADGEIRMYPIQEAAKATPLPGLEASQQKWSEVLSEISENQGVEYRIEPRNIRVIGRMNDIILESVLVIWRNKDSVVKNSP</sequence>
<dbReference type="STRING" id="1802158.A2827_03825"/>
<comment type="caution">
    <text evidence="3">The sequence shown here is derived from an EMBL/GenBank/DDBJ whole genome shotgun (WGS) entry which is preliminary data.</text>
</comment>
<dbReference type="SUPFAM" id="SSF53335">
    <property type="entry name" value="S-adenosyl-L-methionine-dependent methyltransferases"/>
    <property type="match status" value="1"/>
</dbReference>
<dbReference type="GO" id="GO:0008757">
    <property type="term" value="F:S-adenosylmethionine-dependent methyltransferase activity"/>
    <property type="evidence" value="ECO:0007669"/>
    <property type="project" value="InterPro"/>
</dbReference>
<dbReference type="Gene3D" id="3.40.50.150">
    <property type="entry name" value="Vaccinia Virus protein VP39"/>
    <property type="match status" value="1"/>
</dbReference>
<dbReference type="CDD" id="cd02440">
    <property type="entry name" value="AdoMet_MTases"/>
    <property type="match status" value="1"/>
</dbReference>
<evidence type="ECO:0000259" key="2">
    <source>
        <dbReference type="Pfam" id="PF08241"/>
    </source>
</evidence>
<dbReference type="InterPro" id="IPR013216">
    <property type="entry name" value="Methyltransf_11"/>
</dbReference>
<accession>A0A1G2H778</accession>
<evidence type="ECO:0000313" key="3">
    <source>
        <dbReference type="EMBL" id="OGZ58335.1"/>
    </source>
</evidence>
<reference evidence="3 4" key="1">
    <citation type="journal article" date="2016" name="Nat. Commun.">
        <title>Thousands of microbial genomes shed light on interconnected biogeochemical processes in an aquifer system.</title>
        <authorList>
            <person name="Anantharaman K."/>
            <person name="Brown C.T."/>
            <person name="Hug L.A."/>
            <person name="Sharon I."/>
            <person name="Castelle C.J."/>
            <person name="Probst A.J."/>
            <person name="Thomas B.C."/>
            <person name="Singh A."/>
            <person name="Wilkins M.J."/>
            <person name="Karaoz U."/>
            <person name="Brodie E.L."/>
            <person name="Williams K.H."/>
            <person name="Hubbard S.S."/>
            <person name="Banfield J.F."/>
        </authorList>
    </citation>
    <scope>NUCLEOTIDE SEQUENCE [LARGE SCALE GENOMIC DNA]</scope>
</reference>
<proteinExistence type="predicted"/>
<feature type="domain" description="Methyltransferase type 11" evidence="2">
    <location>
        <begin position="89"/>
        <end position="182"/>
    </location>
</feature>
<name>A0A1G2H778_9BACT</name>
<protein>
    <recommendedName>
        <fullName evidence="2">Methyltransferase type 11 domain-containing protein</fullName>
    </recommendedName>
</protein>